<dbReference type="PANTHER" id="PTHR12418">
    <property type="entry name" value="ACYL-COENZYME A THIOESTERASE THEM4"/>
    <property type="match status" value="1"/>
</dbReference>
<evidence type="ECO:0000256" key="17">
    <source>
        <dbReference type="ARBA" id="ARBA00040123"/>
    </source>
</evidence>
<evidence type="ECO:0000256" key="4">
    <source>
        <dbReference type="ARBA" id="ARBA00022475"/>
    </source>
</evidence>
<evidence type="ECO:0000256" key="6">
    <source>
        <dbReference type="ARBA" id="ARBA00022703"/>
    </source>
</evidence>
<keyword evidence="7" id="KW-0378">Hydrolase</keyword>
<proteinExistence type="inferred from homology"/>
<evidence type="ECO:0000256" key="8">
    <source>
        <dbReference type="ARBA" id="ARBA00022832"/>
    </source>
</evidence>
<dbReference type="CDD" id="cd03443">
    <property type="entry name" value="PaaI_thioesterase"/>
    <property type="match status" value="1"/>
</dbReference>
<evidence type="ECO:0000313" key="26">
    <source>
        <dbReference type="Proteomes" id="UP000042997"/>
    </source>
</evidence>
<keyword evidence="6" id="KW-0053">Apoptosis</keyword>
<evidence type="ECO:0000256" key="18">
    <source>
        <dbReference type="ARBA" id="ARBA00043210"/>
    </source>
</evidence>
<dbReference type="InterPro" id="IPR006683">
    <property type="entry name" value="Thioestr_dom"/>
</dbReference>
<dbReference type="AlphaFoldDB" id="A0A098BEI8"/>
<feature type="domain" description="Thioesterase" evidence="24">
    <location>
        <begin position="77"/>
        <end position="150"/>
    </location>
</feature>
<evidence type="ECO:0000256" key="13">
    <source>
        <dbReference type="ARBA" id="ARBA00035852"/>
    </source>
</evidence>
<keyword evidence="9" id="KW-0809">Transit peptide</keyword>
<keyword evidence="8" id="KW-0276">Fatty acid metabolism</keyword>
<dbReference type="GO" id="GO:0016020">
    <property type="term" value="C:membrane"/>
    <property type="evidence" value="ECO:0007669"/>
    <property type="project" value="UniProtKB-SubCell"/>
</dbReference>
<comment type="catalytic activity">
    <reaction evidence="23">
        <text>tetradecanoyl-CoA + H2O = tetradecanoate + CoA + H(+)</text>
        <dbReference type="Rhea" id="RHEA:40119"/>
        <dbReference type="ChEBI" id="CHEBI:15377"/>
        <dbReference type="ChEBI" id="CHEBI:15378"/>
        <dbReference type="ChEBI" id="CHEBI:30807"/>
        <dbReference type="ChEBI" id="CHEBI:57287"/>
        <dbReference type="ChEBI" id="CHEBI:57385"/>
    </reaction>
    <physiologicalReaction direction="left-to-right" evidence="23">
        <dbReference type="Rhea" id="RHEA:40120"/>
    </physiologicalReaction>
</comment>
<evidence type="ECO:0000256" key="2">
    <source>
        <dbReference type="ARBA" id="ARBA00004496"/>
    </source>
</evidence>
<evidence type="ECO:0000256" key="22">
    <source>
        <dbReference type="ARBA" id="ARBA00048074"/>
    </source>
</evidence>
<organism evidence="25 26">
    <name type="scientific">Rhodococcus ruber</name>
    <dbReference type="NCBI Taxonomy" id="1830"/>
    <lineage>
        <taxon>Bacteria</taxon>
        <taxon>Bacillati</taxon>
        <taxon>Actinomycetota</taxon>
        <taxon>Actinomycetes</taxon>
        <taxon>Mycobacteriales</taxon>
        <taxon>Nocardiaceae</taxon>
        <taxon>Rhodococcus</taxon>
    </lineage>
</organism>
<evidence type="ECO:0000256" key="12">
    <source>
        <dbReference type="ARBA" id="ARBA00023273"/>
    </source>
</evidence>
<reference evidence="25 26" key="1">
    <citation type="journal article" date="2014" name="Genome Announc.">
        <title>Draft Genome Sequence of Propane- and Butane-Oxidizing Actinobacterium Rhodococcus ruber IEGM 231.</title>
        <authorList>
            <person name="Ivshina I.B."/>
            <person name="Kuyukina M.S."/>
            <person name="Krivoruchko A.V."/>
            <person name="Barbe V."/>
            <person name="Fischer C."/>
        </authorList>
    </citation>
    <scope>NUCLEOTIDE SEQUENCE [LARGE SCALE GENOMIC DNA]</scope>
</reference>
<evidence type="ECO:0000256" key="7">
    <source>
        <dbReference type="ARBA" id="ARBA00022801"/>
    </source>
</evidence>
<dbReference type="GO" id="GO:0006631">
    <property type="term" value="P:fatty acid metabolic process"/>
    <property type="evidence" value="ECO:0007669"/>
    <property type="project" value="UniProtKB-KW"/>
</dbReference>
<name>A0A098BEI8_9NOCA</name>
<dbReference type="SUPFAM" id="SSF54637">
    <property type="entry name" value="Thioesterase/thiol ester dehydrase-isomerase"/>
    <property type="match status" value="1"/>
</dbReference>
<comment type="subcellular location">
    <subcellularLocation>
        <location evidence="3">Cell projection</location>
        <location evidence="3">Ruffle membrane</location>
    </subcellularLocation>
    <subcellularLocation>
        <location evidence="2">Cytoplasm</location>
    </subcellularLocation>
    <subcellularLocation>
        <location evidence="1">Membrane</location>
        <topology evidence="1">Peripheral membrane protein</topology>
    </subcellularLocation>
</comment>
<evidence type="ECO:0000256" key="23">
    <source>
        <dbReference type="ARBA" id="ARBA00048180"/>
    </source>
</evidence>
<keyword evidence="5" id="KW-0963">Cytoplasm</keyword>
<evidence type="ECO:0000256" key="21">
    <source>
        <dbReference type="ARBA" id="ARBA00047969"/>
    </source>
</evidence>
<comment type="catalytic activity">
    <reaction evidence="19">
        <text>octanoyl-CoA + H2O = octanoate + CoA + H(+)</text>
        <dbReference type="Rhea" id="RHEA:30143"/>
        <dbReference type="ChEBI" id="CHEBI:15377"/>
        <dbReference type="ChEBI" id="CHEBI:15378"/>
        <dbReference type="ChEBI" id="CHEBI:25646"/>
        <dbReference type="ChEBI" id="CHEBI:57287"/>
        <dbReference type="ChEBI" id="CHEBI:57386"/>
    </reaction>
    <physiologicalReaction direction="left-to-right" evidence="19">
        <dbReference type="Rhea" id="RHEA:30144"/>
    </physiologicalReaction>
</comment>
<evidence type="ECO:0000256" key="15">
    <source>
        <dbReference type="ARBA" id="ARBA00038456"/>
    </source>
</evidence>
<dbReference type="EMBL" id="CCSD01000030">
    <property type="protein sequence ID" value="CDZ87118.1"/>
    <property type="molecule type" value="Genomic_DNA"/>
</dbReference>
<evidence type="ECO:0000256" key="16">
    <source>
        <dbReference type="ARBA" id="ARBA00038848"/>
    </source>
</evidence>
<dbReference type="Gene3D" id="3.10.129.10">
    <property type="entry name" value="Hotdog Thioesterase"/>
    <property type="match status" value="1"/>
</dbReference>
<dbReference type="InterPro" id="IPR052365">
    <property type="entry name" value="THEM4/THEM5_acyl-CoA_thioest"/>
</dbReference>
<evidence type="ECO:0000256" key="20">
    <source>
        <dbReference type="ARBA" id="ARBA00047734"/>
    </source>
</evidence>
<evidence type="ECO:0000259" key="24">
    <source>
        <dbReference type="Pfam" id="PF03061"/>
    </source>
</evidence>
<comment type="catalytic activity">
    <reaction evidence="13">
        <text>(5Z,8Z,11Z,14Z)-eicosatetraenoyl-CoA + H2O = (5Z,8Z,11Z,14Z)-eicosatetraenoate + CoA + H(+)</text>
        <dbReference type="Rhea" id="RHEA:40151"/>
        <dbReference type="ChEBI" id="CHEBI:15377"/>
        <dbReference type="ChEBI" id="CHEBI:15378"/>
        <dbReference type="ChEBI" id="CHEBI:32395"/>
        <dbReference type="ChEBI" id="CHEBI:57287"/>
        <dbReference type="ChEBI" id="CHEBI:57368"/>
    </reaction>
    <physiologicalReaction direction="left-to-right" evidence="13">
        <dbReference type="Rhea" id="RHEA:40152"/>
    </physiologicalReaction>
</comment>
<protein>
    <recommendedName>
        <fullName evidence="17">Acyl-coenzyme A thioesterase THEM4</fullName>
        <ecNumber evidence="16">3.1.2.2</ecNumber>
    </recommendedName>
    <alternativeName>
        <fullName evidence="18">Thioesterase superfamily member 4</fullName>
    </alternativeName>
</protein>
<dbReference type="EC" id="3.1.2.2" evidence="16"/>
<dbReference type="RefSeq" id="WP_040270030.1">
    <property type="nucleotide sequence ID" value="NZ_JAJNCM010000032.1"/>
</dbReference>
<dbReference type="GO" id="GO:0005737">
    <property type="term" value="C:cytoplasm"/>
    <property type="evidence" value="ECO:0007669"/>
    <property type="project" value="UniProtKB-SubCell"/>
</dbReference>
<dbReference type="GO" id="GO:0016787">
    <property type="term" value="F:hydrolase activity"/>
    <property type="evidence" value="ECO:0007669"/>
    <property type="project" value="UniProtKB-KW"/>
</dbReference>
<sequence>MSDTRNHADTATHPTWAEWSQAVQRHGGDSAELPPHHPRCLGCGPANPHGHHLRALRGKDGVFAYHVFDERHIGAPGIAHGGAVATIVDDLFGFLLYVVGELAVTRCLNVEYLRPVLLNIPYSLCAELTSREGRKLHLRAQIENAAGQVVAISTAMFVVVDLEHFTIAQPGTQAPR</sequence>
<keyword evidence="11" id="KW-0472">Membrane</keyword>
<dbReference type="OrthoDB" id="5505920at2"/>
<comment type="catalytic activity">
    <reaction evidence="21">
        <text>decanoyl-CoA + H2O = decanoate + CoA + H(+)</text>
        <dbReference type="Rhea" id="RHEA:40059"/>
        <dbReference type="ChEBI" id="CHEBI:15377"/>
        <dbReference type="ChEBI" id="CHEBI:15378"/>
        <dbReference type="ChEBI" id="CHEBI:27689"/>
        <dbReference type="ChEBI" id="CHEBI:57287"/>
        <dbReference type="ChEBI" id="CHEBI:61430"/>
    </reaction>
    <physiologicalReaction direction="left-to-right" evidence="21">
        <dbReference type="Rhea" id="RHEA:40060"/>
    </physiologicalReaction>
</comment>
<evidence type="ECO:0000256" key="10">
    <source>
        <dbReference type="ARBA" id="ARBA00023098"/>
    </source>
</evidence>
<comment type="catalytic activity">
    <reaction evidence="20">
        <text>hexadecanoyl-CoA + H2O = hexadecanoate + CoA + H(+)</text>
        <dbReference type="Rhea" id="RHEA:16645"/>
        <dbReference type="ChEBI" id="CHEBI:7896"/>
        <dbReference type="ChEBI" id="CHEBI:15377"/>
        <dbReference type="ChEBI" id="CHEBI:15378"/>
        <dbReference type="ChEBI" id="CHEBI:57287"/>
        <dbReference type="ChEBI" id="CHEBI:57379"/>
        <dbReference type="EC" id="3.1.2.2"/>
    </reaction>
    <physiologicalReaction direction="left-to-right" evidence="20">
        <dbReference type="Rhea" id="RHEA:16646"/>
    </physiologicalReaction>
</comment>
<comment type="catalytic activity">
    <reaction evidence="22">
        <text>dodecanoyl-CoA + H2O = dodecanoate + CoA + H(+)</text>
        <dbReference type="Rhea" id="RHEA:30135"/>
        <dbReference type="ChEBI" id="CHEBI:15377"/>
        <dbReference type="ChEBI" id="CHEBI:15378"/>
        <dbReference type="ChEBI" id="CHEBI:18262"/>
        <dbReference type="ChEBI" id="CHEBI:57287"/>
        <dbReference type="ChEBI" id="CHEBI:57375"/>
    </reaction>
    <physiologicalReaction direction="left-to-right" evidence="22">
        <dbReference type="Rhea" id="RHEA:30136"/>
    </physiologicalReaction>
</comment>
<evidence type="ECO:0000256" key="11">
    <source>
        <dbReference type="ARBA" id="ARBA00023136"/>
    </source>
</evidence>
<evidence type="ECO:0000256" key="5">
    <source>
        <dbReference type="ARBA" id="ARBA00022490"/>
    </source>
</evidence>
<evidence type="ECO:0000313" key="25">
    <source>
        <dbReference type="EMBL" id="CDZ87118.1"/>
    </source>
</evidence>
<dbReference type="PANTHER" id="PTHR12418:SF19">
    <property type="entry name" value="ACYL-COENZYME A THIOESTERASE THEM4"/>
    <property type="match status" value="1"/>
</dbReference>
<dbReference type="InterPro" id="IPR029069">
    <property type="entry name" value="HotDog_dom_sf"/>
</dbReference>
<keyword evidence="10" id="KW-0443">Lipid metabolism</keyword>
<evidence type="ECO:0000256" key="3">
    <source>
        <dbReference type="ARBA" id="ARBA00004632"/>
    </source>
</evidence>
<comment type="catalytic activity">
    <reaction evidence="14">
        <text>(9Z)-octadecenoyl-CoA + H2O = (9Z)-octadecenoate + CoA + H(+)</text>
        <dbReference type="Rhea" id="RHEA:40139"/>
        <dbReference type="ChEBI" id="CHEBI:15377"/>
        <dbReference type="ChEBI" id="CHEBI:15378"/>
        <dbReference type="ChEBI" id="CHEBI:30823"/>
        <dbReference type="ChEBI" id="CHEBI:57287"/>
        <dbReference type="ChEBI" id="CHEBI:57387"/>
    </reaction>
    <physiologicalReaction direction="left-to-right" evidence="14">
        <dbReference type="Rhea" id="RHEA:40140"/>
    </physiologicalReaction>
</comment>
<dbReference type="Proteomes" id="UP000042997">
    <property type="component" value="Unassembled WGS sequence"/>
</dbReference>
<evidence type="ECO:0000256" key="9">
    <source>
        <dbReference type="ARBA" id="ARBA00022946"/>
    </source>
</evidence>
<keyword evidence="12" id="KW-0966">Cell projection</keyword>
<evidence type="ECO:0000256" key="1">
    <source>
        <dbReference type="ARBA" id="ARBA00004170"/>
    </source>
</evidence>
<gene>
    <name evidence="25" type="ORF">RHRU231_210044</name>
</gene>
<evidence type="ECO:0000256" key="14">
    <source>
        <dbReference type="ARBA" id="ARBA00037002"/>
    </source>
</evidence>
<dbReference type="Pfam" id="PF03061">
    <property type="entry name" value="4HBT"/>
    <property type="match status" value="1"/>
</dbReference>
<keyword evidence="4" id="KW-1003">Cell membrane</keyword>
<evidence type="ECO:0000256" key="19">
    <source>
        <dbReference type="ARBA" id="ARBA00047588"/>
    </source>
</evidence>
<comment type="similarity">
    <text evidence="15">Belongs to the THEM4/THEM5 thioesterase family.</text>
</comment>
<accession>A0A098BEI8</accession>